<gene>
    <name evidence="1" type="ORF">UFOPK3674_01980</name>
</gene>
<sequence>MSTTETAFALVAVYDDVELAHTDVATITDLAAAHEVHLHDLAVVRHEDGKVEIVERDQRTAMHGAEAGAIVGALAGILFPPALIGLLVGTAAGAAYGGLVGHLWRGLSRADVTALGEAVEAGSCAIVAVGTAEAMDLVEGALEHSRSVVRREMDAALTDLVRPPRL</sequence>
<dbReference type="InterPro" id="IPR009200">
    <property type="entry name" value="DUF1269_membrane"/>
</dbReference>
<protein>
    <submittedName>
        <fullName evidence="1">Unannotated protein</fullName>
    </submittedName>
</protein>
<dbReference type="Pfam" id="PF06897">
    <property type="entry name" value="DUF1269"/>
    <property type="match status" value="1"/>
</dbReference>
<evidence type="ECO:0000313" key="1">
    <source>
        <dbReference type="EMBL" id="CAB4943743.1"/>
    </source>
</evidence>
<dbReference type="AlphaFoldDB" id="A0A6J7JL45"/>
<name>A0A6J7JL45_9ZZZZ</name>
<reference evidence="1" key="1">
    <citation type="submission" date="2020-05" db="EMBL/GenBank/DDBJ databases">
        <authorList>
            <person name="Chiriac C."/>
            <person name="Salcher M."/>
            <person name="Ghai R."/>
            <person name="Kavagutti S V."/>
        </authorList>
    </citation>
    <scope>NUCLEOTIDE SEQUENCE</scope>
</reference>
<proteinExistence type="predicted"/>
<organism evidence="1">
    <name type="scientific">freshwater metagenome</name>
    <dbReference type="NCBI Taxonomy" id="449393"/>
    <lineage>
        <taxon>unclassified sequences</taxon>
        <taxon>metagenomes</taxon>
        <taxon>ecological metagenomes</taxon>
    </lineage>
</organism>
<dbReference type="EMBL" id="CAFBMX010000014">
    <property type="protein sequence ID" value="CAB4943743.1"/>
    <property type="molecule type" value="Genomic_DNA"/>
</dbReference>
<accession>A0A6J7JL45</accession>